<feature type="transmembrane region" description="Helical" evidence="8">
    <location>
        <begin position="263"/>
        <end position="284"/>
    </location>
</feature>
<dbReference type="EMBL" id="JAOTML010000006">
    <property type="protein sequence ID" value="MCY3053577.1"/>
    <property type="molecule type" value="Genomic_DNA"/>
</dbReference>
<reference evidence="10" key="2">
    <citation type="submission" date="2022-09" db="EMBL/GenBank/DDBJ databases">
        <title>Aerococcus urinae taxonomy study.</title>
        <authorList>
            <person name="Christensen J."/>
            <person name="Senneby E."/>
        </authorList>
    </citation>
    <scope>NUCLEOTIDE SEQUENCE</scope>
    <source>
        <strain evidence="10">NLD-066-U95</strain>
    </source>
</reference>
<evidence type="ECO:0000256" key="1">
    <source>
        <dbReference type="ARBA" id="ARBA00004651"/>
    </source>
</evidence>
<dbReference type="Proteomes" id="UP001069145">
    <property type="component" value="Unassembled WGS sequence"/>
</dbReference>
<feature type="transmembrane region" description="Helical" evidence="8">
    <location>
        <begin position="53"/>
        <end position="75"/>
    </location>
</feature>
<protein>
    <submittedName>
        <fullName evidence="11">PTS sugar transporter subunit IIC</fullName>
    </submittedName>
</protein>
<dbReference type="GO" id="GO:0008982">
    <property type="term" value="F:protein-N(PI)-phosphohistidine-sugar phosphotransferase activity"/>
    <property type="evidence" value="ECO:0007669"/>
    <property type="project" value="InterPro"/>
</dbReference>
<evidence type="ECO:0000256" key="6">
    <source>
        <dbReference type="ARBA" id="ARBA00022989"/>
    </source>
</evidence>
<evidence type="ECO:0000256" key="2">
    <source>
        <dbReference type="ARBA" id="ARBA00022448"/>
    </source>
</evidence>
<keyword evidence="5 8" id="KW-0812">Transmembrane</keyword>
<feature type="transmembrane region" description="Helical" evidence="8">
    <location>
        <begin position="211"/>
        <end position="232"/>
    </location>
</feature>
<gene>
    <name evidence="11" type="ORF">I6G68_01195</name>
    <name evidence="10" type="ORF">ODY43_06200</name>
</gene>
<sequence length="349" mass="36144">MSEETQMTPKVFLNKVLNGTATGVVIGLIPNAVLSGILKYFTHIPLAVTISQIAVIFQLATPLLIGALIAMQFGFKPMQVMVTAGASFVGSGVVQYNPEAKAYIGAGTGDLINTMITAAIAVLVLLWVKDKFGSTAVIAMPILVGCGVALIGVLLLPIIAKFTGAIGSVINSFTNLQPILMTILISCSFAMLIISPISTVAIGLAIQLDGIAAGAASMGVAATTVVLVVHSWKVNESGVTLAIALGAMKMMMANLFKYPIILVPTLFTAVITAIPVALFNISGTPQSAGFGLVGIVGPLASFDAGLSIPLVVLSWLIIPVAVALLSKVLFEKVLKLYDGNVVFAYQGQE</sequence>
<dbReference type="OrthoDB" id="396983at2"/>
<dbReference type="KEGG" id="aun:AWM73_08810"/>
<feature type="transmembrane region" description="Helical" evidence="8">
    <location>
        <begin position="20"/>
        <end position="41"/>
    </location>
</feature>
<evidence type="ECO:0000313" key="13">
    <source>
        <dbReference type="Proteomes" id="UP001069145"/>
    </source>
</evidence>
<keyword evidence="6 8" id="KW-1133">Transmembrane helix</keyword>
<proteinExistence type="predicted"/>
<feature type="transmembrane region" description="Helical" evidence="8">
    <location>
        <begin position="179"/>
        <end position="204"/>
    </location>
</feature>
<evidence type="ECO:0000313" key="12">
    <source>
        <dbReference type="Proteomes" id="UP000594771"/>
    </source>
</evidence>
<keyword evidence="2" id="KW-0813">Transport</keyword>
<dbReference type="InterPro" id="IPR003352">
    <property type="entry name" value="PTS_EIIC"/>
</dbReference>
<dbReference type="GO" id="GO:0009401">
    <property type="term" value="P:phosphoenolpyruvate-dependent sugar phosphotransferase system"/>
    <property type="evidence" value="ECO:0007669"/>
    <property type="project" value="InterPro"/>
</dbReference>
<accession>A0A0X8FFY9</accession>
<evidence type="ECO:0000256" key="4">
    <source>
        <dbReference type="ARBA" id="ARBA00022597"/>
    </source>
</evidence>
<keyword evidence="13" id="KW-1185">Reference proteome</keyword>
<evidence type="ECO:0000259" key="9">
    <source>
        <dbReference type="Pfam" id="PF13303"/>
    </source>
</evidence>
<feature type="transmembrane region" description="Helical" evidence="8">
    <location>
        <begin position="135"/>
        <end position="159"/>
    </location>
</feature>
<feature type="transmembrane region" description="Helical" evidence="8">
    <location>
        <begin position="304"/>
        <end position="325"/>
    </location>
</feature>
<dbReference type="AlphaFoldDB" id="A0A0X8FFY9"/>
<organism evidence="11 12">
    <name type="scientific">Aerococcus urinae</name>
    <dbReference type="NCBI Taxonomy" id="1376"/>
    <lineage>
        <taxon>Bacteria</taxon>
        <taxon>Bacillati</taxon>
        <taxon>Bacillota</taxon>
        <taxon>Bacilli</taxon>
        <taxon>Lactobacillales</taxon>
        <taxon>Aerococcaceae</taxon>
        <taxon>Aerococcus</taxon>
    </lineage>
</organism>
<evidence type="ECO:0000313" key="11">
    <source>
        <dbReference type="EMBL" id="QPS01718.1"/>
    </source>
</evidence>
<dbReference type="GO" id="GO:0005886">
    <property type="term" value="C:plasma membrane"/>
    <property type="evidence" value="ECO:0007669"/>
    <property type="project" value="UniProtKB-SubCell"/>
</dbReference>
<evidence type="ECO:0000256" key="5">
    <source>
        <dbReference type="ARBA" id="ARBA00022692"/>
    </source>
</evidence>
<evidence type="ECO:0000256" key="8">
    <source>
        <dbReference type="SAM" id="Phobius"/>
    </source>
</evidence>
<keyword evidence="4 11" id="KW-0762">Sugar transport</keyword>
<evidence type="ECO:0000256" key="3">
    <source>
        <dbReference type="ARBA" id="ARBA00022475"/>
    </source>
</evidence>
<keyword evidence="7 8" id="KW-0472">Membrane</keyword>
<feature type="domain" description="Phosphotransferase system EIIC" evidence="9">
    <location>
        <begin position="15"/>
        <end position="340"/>
    </location>
</feature>
<comment type="subcellular location">
    <subcellularLocation>
        <location evidence="1">Cell membrane</location>
        <topology evidence="1">Multi-pass membrane protein</topology>
    </subcellularLocation>
</comment>
<reference evidence="11 12" key="1">
    <citation type="submission" date="2020-12" db="EMBL/GenBank/DDBJ databases">
        <title>FDA dAtabase for Regulatory Grade micrObial Sequences (FDA-ARGOS): Supporting development and validation of Infectious Disease Dx tests.</title>
        <authorList>
            <person name="Sproer C."/>
            <person name="Gronow S."/>
            <person name="Severitt S."/>
            <person name="Schroder I."/>
            <person name="Tallon L."/>
            <person name="Sadzewicz L."/>
            <person name="Zhao X."/>
            <person name="Boylan J."/>
            <person name="Ott S."/>
            <person name="Bowen H."/>
            <person name="Vavikolanu K."/>
            <person name="Mehta A."/>
            <person name="Aluvathingal J."/>
            <person name="Nadendla S."/>
            <person name="Lowell S."/>
            <person name="Myers T."/>
            <person name="Yan Y."/>
            <person name="Sichtig H."/>
        </authorList>
    </citation>
    <scope>NUCLEOTIDE SEQUENCE [LARGE SCALE GENOMIC DNA]</scope>
    <source>
        <strain evidence="11 12">FDAARGOS_911</strain>
    </source>
</reference>
<name>A0A0X8FFY9_9LACT</name>
<evidence type="ECO:0000256" key="7">
    <source>
        <dbReference type="ARBA" id="ARBA00023136"/>
    </source>
</evidence>
<feature type="transmembrane region" description="Helical" evidence="8">
    <location>
        <begin position="111"/>
        <end position="128"/>
    </location>
</feature>
<dbReference type="GeneID" id="35768339"/>
<evidence type="ECO:0000313" key="10">
    <source>
        <dbReference type="EMBL" id="MCY3053577.1"/>
    </source>
</evidence>
<dbReference type="Pfam" id="PF13303">
    <property type="entry name" value="PTS_EIIC_2"/>
    <property type="match status" value="1"/>
</dbReference>
<dbReference type="RefSeq" id="WP_060779002.1">
    <property type="nucleotide sequence ID" value="NZ_CAJHLF010000006.1"/>
</dbReference>
<dbReference type="EMBL" id="CP065662">
    <property type="protein sequence ID" value="QPS01718.1"/>
    <property type="molecule type" value="Genomic_DNA"/>
</dbReference>
<dbReference type="Proteomes" id="UP000594771">
    <property type="component" value="Chromosome"/>
</dbReference>
<keyword evidence="3" id="KW-1003">Cell membrane</keyword>